<dbReference type="Pfam" id="PF00903">
    <property type="entry name" value="Glyoxalase"/>
    <property type="match status" value="1"/>
</dbReference>
<dbReference type="InterPro" id="IPR004360">
    <property type="entry name" value="Glyas_Fos-R_dOase_dom"/>
</dbReference>
<name>A0A0W0HBR3_PSEFL</name>
<dbReference type="EMBL" id="LKEF01000052">
    <property type="protein sequence ID" value="KTB58234.1"/>
    <property type="molecule type" value="Genomic_DNA"/>
</dbReference>
<dbReference type="Gene3D" id="3.30.720.110">
    <property type="match status" value="1"/>
</dbReference>
<protein>
    <submittedName>
        <fullName evidence="2">Drug:proton antiporter</fullName>
    </submittedName>
</protein>
<gene>
    <name evidence="2" type="ORF">AO063_17510</name>
</gene>
<accession>A0A0W0HBR3</accession>
<feature type="domain" description="VOC" evidence="1">
    <location>
        <begin position="4"/>
        <end position="121"/>
    </location>
</feature>
<dbReference type="PIRSF" id="PIRSF039020">
    <property type="entry name" value="EhpR"/>
    <property type="match status" value="1"/>
</dbReference>
<proteinExistence type="predicted"/>
<dbReference type="PROSITE" id="PS51819">
    <property type="entry name" value="VOC"/>
    <property type="match status" value="1"/>
</dbReference>
<dbReference type="RefSeq" id="WP_056861537.1">
    <property type="nucleotide sequence ID" value="NZ_LKEF01000052.1"/>
</dbReference>
<dbReference type="Proteomes" id="UP000054197">
    <property type="component" value="Unassembled WGS sequence"/>
</dbReference>
<reference evidence="2 3" key="1">
    <citation type="submission" date="2015-09" db="EMBL/GenBank/DDBJ databases">
        <title>Genome sequence of ICMP 11288.</title>
        <authorList>
            <person name="Visnovsky S."/>
            <person name="Lu A."/>
            <person name="Panda P."/>
            <person name="Pitman A."/>
        </authorList>
    </citation>
    <scope>NUCLEOTIDE SEQUENCE [LARGE SCALE GENOMIC DNA]</scope>
    <source>
        <strain evidence="2 3">ICMP 11288</strain>
    </source>
</reference>
<evidence type="ECO:0000313" key="2">
    <source>
        <dbReference type="EMBL" id="KTB58234.1"/>
    </source>
</evidence>
<dbReference type="Gene3D" id="3.30.720.120">
    <property type="match status" value="1"/>
</dbReference>
<dbReference type="InterPro" id="IPR037523">
    <property type="entry name" value="VOC_core"/>
</dbReference>
<dbReference type="InterPro" id="IPR026275">
    <property type="entry name" value="Glyoxalase/dOase/EhpR"/>
</dbReference>
<organism evidence="2 3">
    <name type="scientific">Pseudomonas fluorescens ICMP 11288</name>
    <dbReference type="NCBI Taxonomy" id="1198309"/>
    <lineage>
        <taxon>Bacteria</taxon>
        <taxon>Pseudomonadati</taxon>
        <taxon>Pseudomonadota</taxon>
        <taxon>Gammaproteobacteria</taxon>
        <taxon>Pseudomonadales</taxon>
        <taxon>Pseudomonadaceae</taxon>
        <taxon>Pseudomonas</taxon>
    </lineage>
</organism>
<dbReference type="AlphaFoldDB" id="A0A0W0HBR3"/>
<evidence type="ECO:0000313" key="3">
    <source>
        <dbReference type="Proteomes" id="UP000054197"/>
    </source>
</evidence>
<dbReference type="InterPro" id="IPR029068">
    <property type="entry name" value="Glyas_Bleomycin-R_OHBP_Dase"/>
</dbReference>
<comment type="caution">
    <text evidence="2">The sequence shown here is derived from an EMBL/GenBank/DDBJ whole genome shotgun (WGS) entry which is preliminary data.</text>
</comment>
<dbReference type="SUPFAM" id="SSF54593">
    <property type="entry name" value="Glyoxalase/Bleomycin resistance protein/Dihydroxybiphenyl dioxygenase"/>
    <property type="match status" value="1"/>
</dbReference>
<evidence type="ECO:0000259" key="1">
    <source>
        <dbReference type="PROSITE" id="PS51819"/>
    </source>
</evidence>
<sequence length="123" mass="13394">MHTVAHYFLLYVDSPATSANFYSRLLGKPPVELNPTFALFILDNGVKLGLWSRHTVEPAAHLTGGGGEVGFSLADPAAVDTLHAQWVERGATIIQSPTHLDFGYTFVAEDLDGHRLRAFSLSD</sequence>